<sequence>MSSTTVSNMLHDMDDMMIASLLSYLPGSKFLLASKVCKRWHEIIWKHEDNEGLWRIRDLYLRKLVSRSLIHPEWKRRQGAAGASFTFKGASAVVVFGGWTKYNSIENDVTMLVCSEDCKKRLMWIPVKTSNNPLPTYGSTITAFEHPNHEFAFALYGGVYAGGYQGAVSNLHLLLPCEEIDDSCVSGTIQVPSSSSACLTEVPRMRWVKPKQASSFASLGTPRAYHTATYFHNRKTNKRQILVFGGFAEGIPLDNLESAELELSEDEMTASYPHSWNWNEVAALGAPPCARFGHSATLCGPDNSRLIIIGGCTGGHNHKGYGTDGEELRDVFVLDLAGDVPTWSQPQIAGTIPDNCVSRCHSAVSLGHQILCFGGGRSSRLNDKVVALDTLKFTWKQLQVMGEAPCPRQNAIMLPVEGGSEVFLLGGWRKEELGDCHVLRFGGLNDEDYVFSDAKRSSEEDQDWQDDPIESERDLFLKLHPLARHWFIHREEFQHEFVGDDYDDEYMEEDEEDDDEDDDGDEDEEDDDENDDEDEDNGDEDVNDAEAEDDMKAQNSKEEIDITEPMDSQD</sequence>
<dbReference type="InterPro" id="IPR036047">
    <property type="entry name" value="F-box-like_dom_sf"/>
</dbReference>
<name>L1J887_GUITC</name>
<feature type="compositionally biased region" description="Acidic residues" evidence="1">
    <location>
        <begin position="561"/>
        <end position="570"/>
    </location>
</feature>
<protein>
    <recommendedName>
        <fullName evidence="5">F-box domain-containing protein</fullName>
    </recommendedName>
</protein>
<feature type="compositionally biased region" description="Basic and acidic residues" evidence="1">
    <location>
        <begin position="550"/>
        <end position="560"/>
    </location>
</feature>
<feature type="region of interest" description="Disordered" evidence="1">
    <location>
        <begin position="507"/>
        <end position="570"/>
    </location>
</feature>
<dbReference type="InterPro" id="IPR015915">
    <property type="entry name" value="Kelch-typ_b-propeller"/>
</dbReference>
<reference evidence="3" key="3">
    <citation type="submission" date="2016-03" db="UniProtKB">
        <authorList>
            <consortium name="EnsemblProtists"/>
        </authorList>
    </citation>
    <scope>IDENTIFICATION</scope>
</reference>
<evidence type="ECO:0000313" key="2">
    <source>
        <dbReference type="EMBL" id="EKX44751.1"/>
    </source>
</evidence>
<reference evidence="4" key="2">
    <citation type="submission" date="2012-11" db="EMBL/GenBank/DDBJ databases">
        <authorList>
            <person name="Kuo A."/>
            <person name="Curtis B.A."/>
            <person name="Tanifuji G."/>
            <person name="Burki F."/>
            <person name="Gruber A."/>
            <person name="Irimia M."/>
            <person name="Maruyama S."/>
            <person name="Arias M.C."/>
            <person name="Ball S.G."/>
            <person name="Gile G.H."/>
            <person name="Hirakawa Y."/>
            <person name="Hopkins J.F."/>
            <person name="Rensing S.A."/>
            <person name="Schmutz J."/>
            <person name="Symeonidi A."/>
            <person name="Elias M."/>
            <person name="Eveleigh R.J."/>
            <person name="Herman E.K."/>
            <person name="Klute M.J."/>
            <person name="Nakayama T."/>
            <person name="Obornik M."/>
            <person name="Reyes-Prieto A."/>
            <person name="Armbrust E.V."/>
            <person name="Aves S.J."/>
            <person name="Beiko R.G."/>
            <person name="Coutinho P."/>
            <person name="Dacks J.B."/>
            <person name="Durnford D.G."/>
            <person name="Fast N.M."/>
            <person name="Green B.R."/>
            <person name="Grisdale C."/>
            <person name="Hempe F."/>
            <person name="Henrissat B."/>
            <person name="Hoppner M.P."/>
            <person name="Ishida K.-I."/>
            <person name="Kim E."/>
            <person name="Koreny L."/>
            <person name="Kroth P.G."/>
            <person name="Liu Y."/>
            <person name="Malik S.-B."/>
            <person name="Maier U.G."/>
            <person name="McRose D."/>
            <person name="Mock T."/>
            <person name="Neilson J.A."/>
            <person name="Onodera N.T."/>
            <person name="Poole A.M."/>
            <person name="Pritham E.J."/>
            <person name="Richards T.A."/>
            <person name="Rocap G."/>
            <person name="Roy S.W."/>
            <person name="Sarai C."/>
            <person name="Schaack S."/>
            <person name="Shirato S."/>
            <person name="Slamovits C.H."/>
            <person name="Spencer D.F."/>
            <person name="Suzuki S."/>
            <person name="Worden A.Z."/>
            <person name="Zauner S."/>
            <person name="Barry K."/>
            <person name="Bell C."/>
            <person name="Bharti A.K."/>
            <person name="Crow J.A."/>
            <person name="Grimwood J."/>
            <person name="Kramer R."/>
            <person name="Lindquist E."/>
            <person name="Lucas S."/>
            <person name="Salamov A."/>
            <person name="McFadden G.I."/>
            <person name="Lane C.E."/>
            <person name="Keeling P.J."/>
            <person name="Gray M.W."/>
            <person name="Grigoriev I.V."/>
            <person name="Archibald J.M."/>
        </authorList>
    </citation>
    <scope>NUCLEOTIDE SEQUENCE</scope>
    <source>
        <strain evidence="4">CCMP2712</strain>
    </source>
</reference>
<dbReference type="PANTHER" id="PTHR23244">
    <property type="entry name" value="KELCH REPEAT DOMAIN"/>
    <property type="match status" value="1"/>
</dbReference>
<keyword evidence="4" id="KW-1185">Reference proteome</keyword>
<proteinExistence type="predicted"/>
<dbReference type="PANTHER" id="PTHR23244:SF456">
    <property type="entry name" value="MULTIPLE EPIDERMAL GROWTH FACTOR-LIKE DOMAINS PROTEIN 8"/>
    <property type="match status" value="1"/>
</dbReference>
<reference evidence="2 4" key="1">
    <citation type="journal article" date="2012" name="Nature">
        <title>Algal genomes reveal evolutionary mosaicism and the fate of nucleomorphs.</title>
        <authorList>
            <consortium name="DOE Joint Genome Institute"/>
            <person name="Curtis B.A."/>
            <person name="Tanifuji G."/>
            <person name="Burki F."/>
            <person name="Gruber A."/>
            <person name="Irimia M."/>
            <person name="Maruyama S."/>
            <person name="Arias M.C."/>
            <person name="Ball S.G."/>
            <person name="Gile G.H."/>
            <person name="Hirakawa Y."/>
            <person name="Hopkins J.F."/>
            <person name="Kuo A."/>
            <person name="Rensing S.A."/>
            <person name="Schmutz J."/>
            <person name="Symeonidi A."/>
            <person name="Elias M."/>
            <person name="Eveleigh R.J."/>
            <person name="Herman E.K."/>
            <person name="Klute M.J."/>
            <person name="Nakayama T."/>
            <person name="Obornik M."/>
            <person name="Reyes-Prieto A."/>
            <person name="Armbrust E.V."/>
            <person name="Aves S.J."/>
            <person name="Beiko R.G."/>
            <person name="Coutinho P."/>
            <person name="Dacks J.B."/>
            <person name="Durnford D.G."/>
            <person name="Fast N.M."/>
            <person name="Green B.R."/>
            <person name="Grisdale C.J."/>
            <person name="Hempel F."/>
            <person name="Henrissat B."/>
            <person name="Hoppner M.P."/>
            <person name="Ishida K."/>
            <person name="Kim E."/>
            <person name="Koreny L."/>
            <person name="Kroth P.G."/>
            <person name="Liu Y."/>
            <person name="Malik S.B."/>
            <person name="Maier U.G."/>
            <person name="McRose D."/>
            <person name="Mock T."/>
            <person name="Neilson J.A."/>
            <person name="Onodera N.T."/>
            <person name="Poole A.M."/>
            <person name="Pritham E.J."/>
            <person name="Richards T.A."/>
            <person name="Rocap G."/>
            <person name="Roy S.W."/>
            <person name="Sarai C."/>
            <person name="Schaack S."/>
            <person name="Shirato S."/>
            <person name="Slamovits C.H."/>
            <person name="Spencer D.F."/>
            <person name="Suzuki S."/>
            <person name="Worden A.Z."/>
            <person name="Zauner S."/>
            <person name="Barry K."/>
            <person name="Bell C."/>
            <person name="Bharti A.K."/>
            <person name="Crow J.A."/>
            <person name="Grimwood J."/>
            <person name="Kramer R."/>
            <person name="Lindquist E."/>
            <person name="Lucas S."/>
            <person name="Salamov A."/>
            <person name="McFadden G.I."/>
            <person name="Lane C.E."/>
            <person name="Keeling P.J."/>
            <person name="Gray M.W."/>
            <person name="Grigoriev I.V."/>
            <person name="Archibald J.M."/>
        </authorList>
    </citation>
    <scope>NUCLEOTIDE SEQUENCE</scope>
    <source>
        <strain evidence="2 4">CCMP2712</strain>
    </source>
</reference>
<dbReference type="EMBL" id="JH993002">
    <property type="protein sequence ID" value="EKX44751.1"/>
    <property type="molecule type" value="Genomic_DNA"/>
</dbReference>
<dbReference type="RefSeq" id="XP_005831731.1">
    <property type="nucleotide sequence ID" value="XM_005831674.1"/>
</dbReference>
<dbReference type="SUPFAM" id="SSF117281">
    <property type="entry name" value="Kelch motif"/>
    <property type="match status" value="1"/>
</dbReference>
<dbReference type="PaxDb" id="55529-EKX44751"/>
<organism evidence="2">
    <name type="scientific">Guillardia theta (strain CCMP2712)</name>
    <name type="common">Cryptophyte</name>
    <dbReference type="NCBI Taxonomy" id="905079"/>
    <lineage>
        <taxon>Eukaryota</taxon>
        <taxon>Cryptophyceae</taxon>
        <taxon>Pyrenomonadales</taxon>
        <taxon>Geminigeraceae</taxon>
        <taxon>Guillardia</taxon>
    </lineage>
</organism>
<gene>
    <name evidence="2" type="ORF">GUITHDRAFT_109177</name>
</gene>
<dbReference type="HOGENOM" id="CLU_478569_0_0_1"/>
<dbReference type="Pfam" id="PF24681">
    <property type="entry name" value="Kelch_KLHDC2_KLHL20_DRC7"/>
    <property type="match status" value="1"/>
</dbReference>
<dbReference type="OrthoDB" id="10250130at2759"/>
<dbReference type="EnsemblProtists" id="EKX44751">
    <property type="protein sequence ID" value="EKX44751"/>
    <property type="gene ID" value="GUITHDRAFT_109177"/>
</dbReference>
<dbReference type="eggNOG" id="KOG0379">
    <property type="taxonomic scope" value="Eukaryota"/>
</dbReference>
<dbReference type="GeneID" id="17301441"/>
<dbReference type="Gene3D" id="2.120.10.80">
    <property type="entry name" value="Kelch-type beta propeller"/>
    <property type="match status" value="2"/>
</dbReference>
<dbReference type="SUPFAM" id="SSF81383">
    <property type="entry name" value="F-box domain"/>
    <property type="match status" value="1"/>
</dbReference>
<accession>L1J887</accession>
<feature type="compositionally biased region" description="Acidic residues" evidence="1">
    <location>
        <begin position="507"/>
        <end position="549"/>
    </location>
</feature>
<dbReference type="KEGG" id="gtt:GUITHDRAFT_109177"/>
<evidence type="ECO:0000256" key="1">
    <source>
        <dbReference type="SAM" id="MobiDB-lite"/>
    </source>
</evidence>
<evidence type="ECO:0008006" key="5">
    <source>
        <dbReference type="Google" id="ProtNLM"/>
    </source>
</evidence>
<evidence type="ECO:0000313" key="3">
    <source>
        <dbReference type="EnsemblProtists" id="EKX44751"/>
    </source>
</evidence>
<dbReference type="Proteomes" id="UP000011087">
    <property type="component" value="Unassembled WGS sequence"/>
</dbReference>
<dbReference type="AlphaFoldDB" id="L1J887"/>
<evidence type="ECO:0000313" key="4">
    <source>
        <dbReference type="Proteomes" id="UP000011087"/>
    </source>
</evidence>